<accession>A0A239HEW9</accession>
<dbReference type="Proteomes" id="UP000198304">
    <property type="component" value="Unassembled WGS sequence"/>
</dbReference>
<keyword evidence="3" id="KW-1185">Reference proteome</keyword>
<keyword evidence="1" id="KW-0812">Transmembrane</keyword>
<reference evidence="2 3" key="1">
    <citation type="submission" date="2017-06" db="EMBL/GenBank/DDBJ databases">
        <authorList>
            <person name="Kim H.J."/>
            <person name="Triplett B.A."/>
        </authorList>
    </citation>
    <scope>NUCLEOTIDE SEQUENCE [LARGE SCALE GENOMIC DNA]</scope>
    <source>
        <strain evidence="2 3">SCA</strain>
    </source>
</reference>
<dbReference type="EMBL" id="FZOJ01000021">
    <property type="protein sequence ID" value="SNS79578.1"/>
    <property type="molecule type" value="Genomic_DNA"/>
</dbReference>
<sequence>MHRTLNINNGTIKSDLKGGLFHEIKKELYVYLAIRENHTLNIFHKSLAVDTNFLFRLLYPNLISLNISYVLKKKRRSVHMFKENLLRIITLIVLVMLVGSVNVFANTEECADELTKEEIASKFEEINSKYEIDEPFSEEDADELTKEEIALKFEEINSKYEIDEPFSEEDVEFVKKYAKKIEQDKEDNDIGIMGYVGDSFNVSGTSSDGLVSANISGNGWSDMGYINHSYGAEYETKATRNGHMVTKIEAQVDHTAFGLVGSDGNIGKVYSNSLKGSASNVSSYRFKRSEKYTAAALYSTTSVKSDIHYQNGSSAGSFTIRYP</sequence>
<feature type="transmembrane region" description="Helical" evidence="1">
    <location>
        <begin position="84"/>
        <end position="105"/>
    </location>
</feature>
<keyword evidence="1" id="KW-0472">Membrane</keyword>
<evidence type="ECO:0000313" key="3">
    <source>
        <dbReference type="Proteomes" id="UP000198304"/>
    </source>
</evidence>
<evidence type="ECO:0000313" key="2">
    <source>
        <dbReference type="EMBL" id="SNS79578.1"/>
    </source>
</evidence>
<proteinExistence type="predicted"/>
<organism evidence="2 3">
    <name type="scientific">Anaerovirgula multivorans</name>
    <dbReference type="NCBI Taxonomy" id="312168"/>
    <lineage>
        <taxon>Bacteria</taxon>
        <taxon>Bacillati</taxon>
        <taxon>Bacillota</taxon>
        <taxon>Clostridia</taxon>
        <taxon>Peptostreptococcales</taxon>
        <taxon>Natronincolaceae</taxon>
        <taxon>Anaerovirgula</taxon>
    </lineage>
</organism>
<evidence type="ECO:0000256" key="1">
    <source>
        <dbReference type="SAM" id="Phobius"/>
    </source>
</evidence>
<name>A0A239HEW9_9FIRM</name>
<dbReference type="AlphaFoldDB" id="A0A239HEW9"/>
<protein>
    <submittedName>
        <fullName evidence="2">Uncharacterized protein</fullName>
    </submittedName>
</protein>
<dbReference type="OrthoDB" id="2972846at2"/>
<gene>
    <name evidence="2" type="ORF">SAMN05446037_102151</name>
</gene>
<keyword evidence="1" id="KW-1133">Transmembrane helix</keyword>